<dbReference type="EMBL" id="NRHC01000108">
    <property type="protein sequence ID" value="RIY31248.1"/>
    <property type="molecule type" value="Genomic_DNA"/>
</dbReference>
<dbReference type="Pfam" id="PF01740">
    <property type="entry name" value="STAS"/>
    <property type="match status" value="1"/>
</dbReference>
<evidence type="ECO:0000313" key="2">
    <source>
        <dbReference type="EMBL" id="RIY31248.1"/>
    </source>
</evidence>
<comment type="caution">
    <text evidence="2">The sequence shown here is derived from an EMBL/GenBank/DDBJ whole genome shotgun (WGS) entry which is preliminary data.</text>
</comment>
<dbReference type="AlphaFoldDB" id="A0A3A1Y1Z8"/>
<dbReference type="PROSITE" id="PS50801">
    <property type="entry name" value="STAS"/>
    <property type="match status" value="1"/>
</dbReference>
<dbReference type="InterPro" id="IPR002645">
    <property type="entry name" value="STAS_dom"/>
</dbReference>
<protein>
    <recommendedName>
        <fullName evidence="1">STAS domain-containing protein</fullName>
    </recommendedName>
</protein>
<keyword evidence="3" id="KW-1185">Reference proteome</keyword>
<dbReference type="RefSeq" id="WP_119525657.1">
    <property type="nucleotide sequence ID" value="NZ_NRHC01000108.1"/>
</dbReference>
<accession>A0A3A1Y1Z8</accession>
<dbReference type="OrthoDB" id="5679033at2"/>
<dbReference type="InterPro" id="IPR036513">
    <property type="entry name" value="STAS_dom_sf"/>
</dbReference>
<dbReference type="SUPFAM" id="SSF52091">
    <property type="entry name" value="SpoIIaa-like"/>
    <property type="match status" value="1"/>
</dbReference>
<gene>
    <name evidence="2" type="ORF">CKF54_07085</name>
</gene>
<name>A0A3A1Y1Z8_9GAMM</name>
<dbReference type="Gene3D" id="3.30.750.24">
    <property type="entry name" value="STAS domain"/>
    <property type="match status" value="1"/>
</dbReference>
<dbReference type="Proteomes" id="UP000265691">
    <property type="component" value="Unassembled WGS sequence"/>
</dbReference>
<evidence type="ECO:0000259" key="1">
    <source>
        <dbReference type="PROSITE" id="PS50801"/>
    </source>
</evidence>
<feature type="domain" description="STAS" evidence="1">
    <location>
        <begin position="10"/>
        <end position="105"/>
    </location>
</feature>
<evidence type="ECO:0000313" key="3">
    <source>
        <dbReference type="Proteomes" id="UP000265691"/>
    </source>
</evidence>
<sequence>MYTIDLQEGVVTFNNDLTHSTVATLEKNVDQIINELKSVKTATVSFDFSKCESVDTSGFALILVLLRKVEDDKALKTKEVHLQAAERIKVFASLYDLTEFLNKYF</sequence>
<reference evidence="2 3" key="1">
    <citation type="submission" date="2017-08" db="EMBL/GenBank/DDBJ databases">
        <title>Reclassification of Bisgaard taxon 37 and 44.</title>
        <authorList>
            <person name="Christensen H."/>
        </authorList>
    </citation>
    <scope>NUCLEOTIDE SEQUENCE [LARGE SCALE GENOMIC DNA]</scope>
    <source>
        <strain evidence="2 3">B96_3</strain>
    </source>
</reference>
<proteinExistence type="predicted"/>
<organism evidence="2 3">
    <name type="scientific">Psittacicella hinzii</name>
    <dbReference type="NCBI Taxonomy" id="2028575"/>
    <lineage>
        <taxon>Bacteria</taxon>
        <taxon>Pseudomonadati</taxon>
        <taxon>Pseudomonadota</taxon>
        <taxon>Gammaproteobacteria</taxon>
        <taxon>Pasteurellales</taxon>
        <taxon>Psittacicellaceae</taxon>
        <taxon>Psittacicella</taxon>
    </lineage>
</organism>